<keyword evidence="1" id="KW-0732">Signal</keyword>
<protein>
    <submittedName>
        <fullName evidence="2">Uncharacterized protein (DUF885 family)</fullName>
    </submittedName>
</protein>
<dbReference type="PANTHER" id="PTHR33361">
    <property type="entry name" value="GLR0591 PROTEIN"/>
    <property type="match status" value="1"/>
</dbReference>
<feature type="chain" id="PRO_5031028244" evidence="1">
    <location>
        <begin position="26"/>
        <end position="621"/>
    </location>
</feature>
<reference evidence="2 3" key="1">
    <citation type="submission" date="2020-08" db="EMBL/GenBank/DDBJ databases">
        <title>Genomic Encyclopedia of Type Strains, Phase IV (KMG-IV): sequencing the most valuable type-strain genomes for metagenomic binning, comparative biology and taxonomic classification.</title>
        <authorList>
            <person name="Goeker M."/>
        </authorList>
    </citation>
    <scope>NUCLEOTIDE SEQUENCE [LARGE SCALE GENOMIC DNA]</scope>
    <source>
        <strain evidence="2 3">DSM 14552</strain>
    </source>
</reference>
<feature type="signal peptide" evidence="1">
    <location>
        <begin position="1"/>
        <end position="25"/>
    </location>
</feature>
<gene>
    <name evidence="2" type="ORF">GGQ88_001831</name>
</gene>
<evidence type="ECO:0000313" key="3">
    <source>
        <dbReference type="Proteomes" id="UP000562395"/>
    </source>
</evidence>
<dbReference type="AlphaFoldDB" id="A0A7W5ZZK0"/>
<evidence type="ECO:0000256" key="1">
    <source>
        <dbReference type="SAM" id="SignalP"/>
    </source>
</evidence>
<dbReference type="Proteomes" id="UP000562395">
    <property type="component" value="Unassembled WGS sequence"/>
</dbReference>
<dbReference type="PROSITE" id="PS51257">
    <property type="entry name" value="PROKAR_LIPOPROTEIN"/>
    <property type="match status" value="1"/>
</dbReference>
<keyword evidence="3" id="KW-1185">Reference proteome</keyword>
<dbReference type="Pfam" id="PF05960">
    <property type="entry name" value="DUF885"/>
    <property type="match status" value="1"/>
</dbReference>
<dbReference type="RefSeq" id="WP_343057141.1">
    <property type="nucleotide sequence ID" value="NZ_JACICY010000003.1"/>
</dbReference>
<organism evidence="2 3">
    <name type="scientific">Novosphingobium hassiacum</name>
    <dbReference type="NCBI Taxonomy" id="173676"/>
    <lineage>
        <taxon>Bacteria</taxon>
        <taxon>Pseudomonadati</taxon>
        <taxon>Pseudomonadota</taxon>
        <taxon>Alphaproteobacteria</taxon>
        <taxon>Sphingomonadales</taxon>
        <taxon>Sphingomonadaceae</taxon>
        <taxon>Novosphingobium</taxon>
    </lineage>
</organism>
<dbReference type="PANTHER" id="PTHR33361:SF16">
    <property type="entry name" value="DUF885 DOMAIN-CONTAINING PROTEIN"/>
    <property type="match status" value="1"/>
</dbReference>
<sequence length="621" mass="68739">MVVSQRGPILAAIALAFALSGCAPALSGKVPPLEPTPRARIDGAPPATPQLSANTALDRIFAEDARESMALDPLGALEQGQHVPVRQFELLFTPELERLRRDANARALADLARIEAARLDDRHRISRAVFEDAKRSERAVLARDVQAQLAVQPFNHFGGFHVAYPELSAPGSGLALDTVADYDLLIARHRAFPRVIDQAIARFREGMASGVTEPRLTVDNMIVQIDGLLAQPVARSPFTAPARQFAASIPPAERTKLTRELTDVTTHGIYPAYRTLRRFLAEDYRPAARETVGLSSLPGGDKLYRLLARVHTTLDLDPAAVHDLGLREVAQIQAKMEAVKLQLGFTGPLPAFFERIRTDPKYHPRTEEELAQGFRAVGRKVDTLAPRYFLHLPRTPLQIQSYPAYRARFEAGGSYAQGSVDGSQPGVFFFNSYDLKSRFLTGVATLYLHEGAPGHHFQISLAQENESLPDFQRFGGNTAYIEGWALYAETLGYQMGFYEDPMQHWGTLDDEMLRAMRLVVDTGLHTKGWSREQAVKYMLDNSGMGRSDAEAEVDRYIANPGQALAYKIGALTIQRLRKEAETTLGPRFDIRQFHDQVLGSGALPMPVLEAKVRAWIARTKG</sequence>
<proteinExistence type="predicted"/>
<dbReference type="EMBL" id="JACICY010000003">
    <property type="protein sequence ID" value="MBB3860565.1"/>
    <property type="molecule type" value="Genomic_DNA"/>
</dbReference>
<comment type="caution">
    <text evidence="2">The sequence shown here is derived from an EMBL/GenBank/DDBJ whole genome shotgun (WGS) entry which is preliminary data.</text>
</comment>
<dbReference type="InterPro" id="IPR010281">
    <property type="entry name" value="DUF885"/>
</dbReference>
<name>A0A7W5ZZK0_9SPHN</name>
<accession>A0A7W5ZZK0</accession>
<evidence type="ECO:0000313" key="2">
    <source>
        <dbReference type="EMBL" id="MBB3860565.1"/>
    </source>
</evidence>